<dbReference type="InterPro" id="IPR007527">
    <property type="entry name" value="Znf_SWIM"/>
</dbReference>
<keyword evidence="1" id="KW-0479">Metal-binding</keyword>
<reference evidence="3 4" key="1">
    <citation type="submission" date="2020-12" db="EMBL/GenBank/DDBJ databases">
        <title>Metabolic potential, ecology and presence of endohyphal bacteria is reflected in genomic diversity of Mucoromycotina.</title>
        <authorList>
            <person name="Muszewska A."/>
            <person name="Okrasinska A."/>
            <person name="Steczkiewicz K."/>
            <person name="Drgas O."/>
            <person name="Orlowska M."/>
            <person name="Perlinska-Lenart U."/>
            <person name="Aleksandrzak-Piekarczyk T."/>
            <person name="Szatraj K."/>
            <person name="Zielenkiewicz U."/>
            <person name="Pilsyk S."/>
            <person name="Malc E."/>
            <person name="Mieczkowski P."/>
            <person name="Kruszewska J.S."/>
            <person name="Biernat P."/>
            <person name="Pawlowska J."/>
        </authorList>
    </citation>
    <scope>NUCLEOTIDE SEQUENCE [LARGE SCALE GENOMIC DNA]</scope>
    <source>
        <strain evidence="3 4">CBS 142.35</strain>
    </source>
</reference>
<feature type="domain" description="SWIM-type" evidence="2">
    <location>
        <begin position="313"/>
        <end position="346"/>
    </location>
</feature>
<protein>
    <recommendedName>
        <fullName evidence="2">SWIM-type domain-containing protein</fullName>
    </recommendedName>
</protein>
<proteinExistence type="predicted"/>
<dbReference type="AlphaFoldDB" id="A0A8H7RY85"/>
<dbReference type="PROSITE" id="PS50966">
    <property type="entry name" value="ZF_SWIM"/>
    <property type="match status" value="1"/>
</dbReference>
<name>A0A8H7RY85_9FUNG</name>
<evidence type="ECO:0000313" key="3">
    <source>
        <dbReference type="EMBL" id="KAG2219229.1"/>
    </source>
</evidence>
<dbReference type="Proteomes" id="UP000646827">
    <property type="component" value="Unassembled WGS sequence"/>
</dbReference>
<accession>A0A8H7RY85</accession>
<dbReference type="EMBL" id="JAEPRB010000189">
    <property type="protein sequence ID" value="KAG2219229.1"/>
    <property type="molecule type" value="Genomic_DNA"/>
</dbReference>
<gene>
    <name evidence="3" type="ORF">INT45_004589</name>
</gene>
<organism evidence="3 4">
    <name type="scientific">Circinella minor</name>
    <dbReference type="NCBI Taxonomy" id="1195481"/>
    <lineage>
        <taxon>Eukaryota</taxon>
        <taxon>Fungi</taxon>
        <taxon>Fungi incertae sedis</taxon>
        <taxon>Mucoromycota</taxon>
        <taxon>Mucoromycotina</taxon>
        <taxon>Mucoromycetes</taxon>
        <taxon>Mucorales</taxon>
        <taxon>Lichtheimiaceae</taxon>
        <taxon>Circinella</taxon>
    </lineage>
</organism>
<evidence type="ECO:0000256" key="1">
    <source>
        <dbReference type="PROSITE-ProRule" id="PRU00325"/>
    </source>
</evidence>
<comment type="caution">
    <text evidence="3">The sequence shown here is derived from an EMBL/GenBank/DDBJ whole genome shotgun (WGS) entry which is preliminary data.</text>
</comment>
<sequence>MVINILREFTPNPTLKFARSICCRCSQDYDVQRQVNNDDRQRIHSRMETYYYGGQVTGMVDKRNSYVHVGIEHSTGHYALPISAMYKVNDEIQAHILANCIMIDASALYLDILDRFPYTTVDHRFQPDLQDRSGRKCNDVQQRESILTLMQKHYNMHMNIPIEGEYYTPDEIYDRCVREMYSFCEAHSLRDAWAYLYERWYREPWFKKWARSARVVVPIGKTTMMIESQWRILKRDFLINNPRPRFDLLIWIIIHKQSRLALHNFLLKIINRAQTLDWELEFVREWDTKSGRNDPGLSYMDNRPENPNAEELYSLSLEHWTCGCPSFVESRFMLCKHLISRYRERNPSIRRVFGAHTYFISRQSVTPYIQLRPNFEYPFSMVHLPPHVLAPRRSLPIAPPTSRSVRCALQQQNIDAAGDDQSAAQVATEAMVRQALQELDGAYNIYRSTLNEEQTQVMNRSIDINRIGEYLVVVDTYRGLRVQPTTWTDDHPYTRYL</sequence>
<evidence type="ECO:0000259" key="2">
    <source>
        <dbReference type="PROSITE" id="PS50966"/>
    </source>
</evidence>
<dbReference type="OrthoDB" id="2401469at2759"/>
<dbReference type="GO" id="GO:0008270">
    <property type="term" value="F:zinc ion binding"/>
    <property type="evidence" value="ECO:0007669"/>
    <property type="project" value="UniProtKB-KW"/>
</dbReference>
<keyword evidence="1" id="KW-0862">Zinc</keyword>
<keyword evidence="4" id="KW-1185">Reference proteome</keyword>
<evidence type="ECO:0000313" key="4">
    <source>
        <dbReference type="Proteomes" id="UP000646827"/>
    </source>
</evidence>
<keyword evidence="1" id="KW-0863">Zinc-finger</keyword>